<evidence type="ECO:0000256" key="2">
    <source>
        <dbReference type="ARBA" id="ARBA00023015"/>
    </source>
</evidence>
<sequence length="309" mass="33335">MRPITLQRLQVFCAVYEQDSITAAARQLRLSQPTVSRHLRDFEAALGLSLFVLDKGRVMPTAEADAIYRESRFLFEGVNRLENRIEALQKGVGQTLSVMTVNMLSVHFVPQAVRHLLGQLPGLSLTLDIGTLAQQMHALKAGQVDLCLVAGKVQAEGVQLERIGQGRLLLLTPPDGPLAGDGPLPMRDLKASPLLGSTLRGPVGKVLGEALVGQDIDFSSQVTVNSLSLVPPLAQTLGVASLADEFTAYFQNDTGFAIRDLEPDLSFDIYAMTVGPVSHRSAARLLIQRLRALLSDWSAGSRPPRGPSA</sequence>
<evidence type="ECO:0000256" key="1">
    <source>
        <dbReference type="ARBA" id="ARBA00009437"/>
    </source>
</evidence>
<dbReference type="RefSeq" id="WP_284482050.1">
    <property type="nucleotide sequence ID" value="NZ_JASNJD010000013.1"/>
</dbReference>
<dbReference type="PRINTS" id="PR00039">
    <property type="entry name" value="HTHLYSR"/>
</dbReference>
<dbReference type="Gene3D" id="3.40.190.290">
    <property type="match status" value="1"/>
</dbReference>
<evidence type="ECO:0000259" key="5">
    <source>
        <dbReference type="PROSITE" id="PS50931"/>
    </source>
</evidence>
<evidence type="ECO:0000313" key="6">
    <source>
        <dbReference type="EMBL" id="MDK3019247.1"/>
    </source>
</evidence>
<keyword evidence="2" id="KW-0805">Transcription regulation</keyword>
<feature type="domain" description="HTH lysR-type" evidence="5">
    <location>
        <begin position="4"/>
        <end position="61"/>
    </location>
</feature>
<dbReference type="PANTHER" id="PTHR30427">
    <property type="entry name" value="TRANSCRIPTIONAL ACTIVATOR PROTEIN LYSR"/>
    <property type="match status" value="1"/>
</dbReference>
<dbReference type="InterPro" id="IPR036390">
    <property type="entry name" value="WH_DNA-bd_sf"/>
</dbReference>
<dbReference type="CDD" id="cd05466">
    <property type="entry name" value="PBP2_LTTR_substrate"/>
    <property type="match status" value="1"/>
</dbReference>
<reference evidence="6 7" key="1">
    <citation type="submission" date="2023-05" db="EMBL/GenBank/DDBJ databases">
        <title>Pseudodonghicola sp. nov.</title>
        <authorList>
            <person name="Huang J."/>
        </authorList>
    </citation>
    <scope>NUCLEOTIDE SEQUENCE [LARGE SCALE GENOMIC DNA]</scope>
    <source>
        <strain evidence="6 7">IC7</strain>
    </source>
</reference>
<name>A0ABT7F3R1_9RHOB</name>
<dbReference type="InterPro" id="IPR005119">
    <property type="entry name" value="LysR_subst-bd"/>
</dbReference>
<comment type="caution">
    <text evidence="6">The sequence shown here is derived from an EMBL/GenBank/DDBJ whole genome shotgun (WGS) entry which is preliminary data.</text>
</comment>
<protein>
    <submittedName>
        <fullName evidence="6">LysR family transcriptional regulator</fullName>
    </submittedName>
</protein>
<dbReference type="Gene3D" id="1.10.10.10">
    <property type="entry name" value="Winged helix-like DNA-binding domain superfamily/Winged helix DNA-binding domain"/>
    <property type="match status" value="1"/>
</dbReference>
<dbReference type="Pfam" id="PF03466">
    <property type="entry name" value="LysR_substrate"/>
    <property type="match status" value="1"/>
</dbReference>
<evidence type="ECO:0000256" key="4">
    <source>
        <dbReference type="ARBA" id="ARBA00023163"/>
    </source>
</evidence>
<keyword evidence="4" id="KW-0804">Transcription</keyword>
<dbReference type="InterPro" id="IPR036388">
    <property type="entry name" value="WH-like_DNA-bd_sf"/>
</dbReference>
<dbReference type="EMBL" id="JASNJD010000013">
    <property type="protein sequence ID" value="MDK3019247.1"/>
    <property type="molecule type" value="Genomic_DNA"/>
</dbReference>
<dbReference type="PANTHER" id="PTHR30427:SF1">
    <property type="entry name" value="TRANSCRIPTIONAL ACTIVATOR PROTEIN LYSR"/>
    <property type="match status" value="1"/>
</dbReference>
<keyword evidence="3" id="KW-0238">DNA-binding</keyword>
<evidence type="ECO:0000313" key="7">
    <source>
        <dbReference type="Proteomes" id="UP001243757"/>
    </source>
</evidence>
<dbReference type="Pfam" id="PF00126">
    <property type="entry name" value="HTH_1"/>
    <property type="match status" value="1"/>
</dbReference>
<dbReference type="PROSITE" id="PS50931">
    <property type="entry name" value="HTH_LYSR"/>
    <property type="match status" value="1"/>
</dbReference>
<keyword evidence="7" id="KW-1185">Reference proteome</keyword>
<dbReference type="Proteomes" id="UP001243757">
    <property type="component" value="Unassembled WGS sequence"/>
</dbReference>
<dbReference type="SUPFAM" id="SSF46785">
    <property type="entry name" value="Winged helix' DNA-binding domain"/>
    <property type="match status" value="1"/>
</dbReference>
<organism evidence="6 7">
    <name type="scientific">Pseudodonghicola flavimaris</name>
    <dbReference type="NCBI Taxonomy" id="3050036"/>
    <lineage>
        <taxon>Bacteria</taxon>
        <taxon>Pseudomonadati</taxon>
        <taxon>Pseudomonadota</taxon>
        <taxon>Alphaproteobacteria</taxon>
        <taxon>Rhodobacterales</taxon>
        <taxon>Paracoccaceae</taxon>
        <taxon>Pseudodonghicola</taxon>
    </lineage>
</organism>
<dbReference type="SUPFAM" id="SSF53850">
    <property type="entry name" value="Periplasmic binding protein-like II"/>
    <property type="match status" value="1"/>
</dbReference>
<dbReference type="InterPro" id="IPR000847">
    <property type="entry name" value="LysR_HTH_N"/>
</dbReference>
<proteinExistence type="inferred from homology"/>
<evidence type="ECO:0000256" key="3">
    <source>
        <dbReference type="ARBA" id="ARBA00023125"/>
    </source>
</evidence>
<gene>
    <name evidence="6" type="ORF">QO033_16325</name>
</gene>
<accession>A0ABT7F3R1</accession>
<comment type="similarity">
    <text evidence="1">Belongs to the LysR transcriptional regulatory family.</text>
</comment>